<evidence type="ECO:0000313" key="4">
    <source>
        <dbReference type="EMBL" id="BCB74574.1"/>
    </source>
</evidence>
<dbReference type="Pfam" id="PF03787">
    <property type="entry name" value="RAMPs"/>
    <property type="match status" value="1"/>
</dbReference>
<evidence type="ECO:0000259" key="3">
    <source>
        <dbReference type="Pfam" id="PF03787"/>
    </source>
</evidence>
<dbReference type="RefSeq" id="WP_173034003.1">
    <property type="nucleotide sequence ID" value="NZ_AP022870.1"/>
</dbReference>
<dbReference type="InterPro" id="IPR005537">
    <property type="entry name" value="RAMP_III_fam"/>
</dbReference>
<dbReference type="KEGG" id="pfla:Pflav_009840"/>
<evidence type="ECO:0000313" key="5">
    <source>
        <dbReference type="Proteomes" id="UP000502508"/>
    </source>
</evidence>
<gene>
    <name evidence="4" type="ORF">Pflav_009840</name>
</gene>
<accession>A0A6F8XL74</accession>
<dbReference type="Proteomes" id="UP000502508">
    <property type="component" value="Chromosome"/>
</dbReference>
<sequence length="195" mass="20850">MRFQIAFHTPFRVATGRAGEGADATVDRQNPLPASSLKGVMRSAARDVLQVAPDWVDAVYGTAWQPSAWSWSDAAPQTDTPPQVKVRARIQIAPDTGTVVEGALAIAEEVHTPLAQFTVSRVGWVNPDLVAAHEAVLIASARAVTAVGGDRRRGLGWVSITPTDPPWPTDNDQISAYVDRLLAVLADLPPTGETR</sequence>
<dbReference type="AlphaFoldDB" id="A0A6F8XL74"/>
<dbReference type="CDD" id="cd09726">
    <property type="entry name" value="RAMP_I_III"/>
    <property type="match status" value="1"/>
</dbReference>
<reference evidence="4 5" key="2">
    <citation type="submission" date="2020-03" db="EMBL/GenBank/DDBJ databases">
        <authorList>
            <person name="Ichikawa N."/>
            <person name="Kimura A."/>
            <person name="Kitahashi Y."/>
            <person name="Uohara A."/>
        </authorList>
    </citation>
    <scope>NUCLEOTIDE SEQUENCE [LARGE SCALE GENOMIC DNA]</scope>
    <source>
        <strain evidence="4 5">NBRC 107702</strain>
    </source>
</reference>
<protein>
    <recommendedName>
        <fullName evidence="3">CRISPR type III-associated protein domain-containing protein</fullName>
    </recommendedName>
</protein>
<proteinExistence type="predicted"/>
<reference evidence="4 5" key="1">
    <citation type="submission" date="2020-03" db="EMBL/GenBank/DDBJ databases">
        <title>Whole genome shotgun sequence of Phytohabitans flavus NBRC 107702.</title>
        <authorList>
            <person name="Komaki H."/>
            <person name="Tamura T."/>
        </authorList>
    </citation>
    <scope>NUCLEOTIDE SEQUENCE [LARGE SCALE GENOMIC DNA]</scope>
    <source>
        <strain evidence="4 5">NBRC 107702</strain>
    </source>
</reference>
<evidence type="ECO:0000256" key="2">
    <source>
        <dbReference type="ARBA" id="ARBA00093789"/>
    </source>
</evidence>
<name>A0A6F8XL74_9ACTN</name>
<comment type="subunit">
    <text evidence="2">Part of the Csm effector complex that includes Cas10, Csm2, Csm3, Csm4 and Csm5.</text>
</comment>
<feature type="domain" description="CRISPR type III-associated protein" evidence="3">
    <location>
        <begin position="22"/>
        <end position="159"/>
    </location>
</feature>
<keyword evidence="5" id="KW-1185">Reference proteome</keyword>
<dbReference type="EMBL" id="AP022870">
    <property type="protein sequence ID" value="BCB74574.1"/>
    <property type="molecule type" value="Genomic_DNA"/>
</dbReference>
<keyword evidence="1" id="KW-0051">Antiviral defense</keyword>
<organism evidence="4 5">
    <name type="scientific">Phytohabitans flavus</name>
    <dbReference type="NCBI Taxonomy" id="1076124"/>
    <lineage>
        <taxon>Bacteria</taxon>
        <taxon>Bacillati</taxon>
        <taxon>Actinomycetota</taxon>
        <taxon>Actinomycetes</taxon>
        <taxon>Micromonosporales</taxon>
        <taxon>Micromonosporaceae</taxon>
    </lineage>
</organism>
<dbReference type="GO" id="GO:0051607">
    <property type="term" value="P:defense response to virus"/>
    <property type="evidence" value="ECO:0007669"/>
    <property type="project" value="UniProtKB-KW"/>
</dbReference>
<evidence type="ECO:0000256" key="1">
    <source>
        <dbReference type="ARBA" id="ARBA00023118"/>
    </source>
</evidence>